<keyword evidence="2" id="KW-0813">Transport</keyword>
<dbReference type="InterPro" id="IPR027417">
    <property type="entry name" value="P-loop_NTPase"/>
</dbReference>
<dbReference type="AlphaFoldDB" id="A0A1A9RBJ6"/>
<sequence length="597" mass="68345">MKQEQWKIELLDSPLWLVQSFFGVLLFCLIAAFLLRRTVFGQRFERILRPCLASSNRIRVCLLLAALLLMVLLEVRISVLNSFFYKGLYDSLQDRAAAAFWFFAGINSALMVFKIIHALADELLEQVFMIRWLEKLNAALTQSWLAHKNYYRLHMRRHAPDNIDQRIQQDAQDFIASTAELVRGLISAIVSTIEFTVILWNLSGVLSVLGLEIPRGMVMFIYLFILFATATSVWIGRPLVKLNFQNEHFNGNYRYALVRVRDHAESIAFYNGEAAEGRNLRRHFAHIIRNRWQIVFRSLGLNGFNTGITQISNLLPLMLQAPRFFAGQVKIGDMHQTVQAFNRLQRALSFFRNSYKDFTAYQARLERLDGFFQSMQNHLPYRQPQHEAENCILQADKLTLHRNNGNILLSDVSFRAQRGDSLLIRGPSGCGKTSLLRALAGLWPFGSSGHIIGPAREHILFVPQRPYTPQGSLRRAICYPNIRPDEHQLAAALEACRLGYLKELLDTEDDWQHKLSPGELQRIAFVRILITRPRLVLLDEATAALDEDTEAALYRLIRQELPDSIIVSIGHRSTLNAFHNQIICVGETLIDCGTSRI</sequence>
<evidence type="ECO:0000256" key="5">
    <source>
        <dbReference type="ARBA" id="ARBA00022741"/>
    </source>
</evidence>
<dbReference type="InterPro" id="IPR017871">
    <property type="entry name" value="ABC_transporter-like_CS"/>
</dbReference>
<dbReference type="RefSeq" id="WP_064084749.1">
    <property type="nucleotide sequence ID" value="NZ_LXSF01000012.1"/>
</dbReference>
<keyword evidence="3" id="KW-1003">Cell membrane</keyword>
<keyword evidence="4 9" id="KW-0812">Transmembrane</keyword>
<proteinExistence type="predicted"/>
<dbReference type="EMBL" id="LXSF01000012">
    <property type="protein sequence ID" value="OAM15483.1"/>
    <property type="molecule type" value="Genomic_DNA"/>
</dbReference>
<comment type="caution">
    <text evidence="12">The sequence shown here is derived from an EMBL/GenBank/DDBJ whole genome shotgun (WGS) entry which is preliminary data.</text>
</comment>
<feature type="transmembrane region" description="Helical" evidence="9">
    <location>
        <begin position="99"/>
        <end position="120"/>
    </location>
</feature>
<dbReference type="PANTHER" id="PTHR11384:SF59">
    <property type="entry name" value="LYSOSOMAL COBALAMIN TRANSPORTER ABCD4"/>
    <property type="match status" value="1"/>
</dbReference>
<gene>
    <name evidence="12" type="ORF">A7P85_09930</name>
</gene>
<accession>A0A1A9RBJ6</accession>
<dbReference type="SUPFAM" id="SSF52540">
    <property type="entry name" value="P-loop containing nucleoside triphosphate hydrolases"/>
    <property type="match status" value="1"/>
</dbReference>
<dbReference type="CDD" id="cd03223">
    <property type="entry name" value="ABCD_peroxisomal_ALDP"/>
    <property type="match status" value="1"/>
</dbReference>
<evidence type="ECO:0000256" key="4">
    <source>
        <dbReference type="ARBA" id="ARBA00022692"/>
    </source>
</evidence>
<feature type="transmembrane region" description="Helical" evidence="9">
    <location>
        <begin position="217"/>
        <end position="236"/>
    </location>
</feature>
<reference evidence="13" key="1">
    <citation type="submission" date="2016-05" db="EMBL/GenBank/DDBJ databases">
        <title>Draft genome of Corynebacterium afermentans subsp. afermentans LCDC 88199T.</title>
        <authorList>
            <person name="Bernier A.-M."/>
            <person name="Bernard K."/>
        </authorList>
    </citation>
    <scope>NUCLEOTIDE SEQUENCE [LARGE SCALE GENOMIC DNA]</scope>
    <source>
        <strain evidence="13">NML01-0328</strain>
    </source>
</reference>
<feature type="domain" description="ABC transmembrane type-1" evidence="11">
    <location>
        <begin position="65"/>
        <end position="360"/>
    </location>
</feature>
<dbReference type="GO" id="GO:0140359">
    <property type="term" value="F:ABC-type transporter activity"/>
    <property type="evidence" value="ECO:0007669"/>
    <property type="project" value="InterPro"/>
</dbReference>
<keyword evidence="6 12" id="KW-0067">ATP-binding</keyword>
<keyword evidence="5" id="KW-0547">Nucleotide-binding</keyword>
<evidence type="ECO:0000256" key="2">
    <source>
        <dbReference type="ARBA" id="ARBA00022448"/>
    </source>
</evidence>
<dbReference type="Pfam" id="PF00005">
    <property type="entry name" value="ABC_tran"/>
    <property type="match status" value="1"/>
</dbReference>
<dbReference type="GO" id="GO:0005524">
    <property type="term" value="F:ATP binding"/>
    <property type="evidence" value="ECO:0007669"/>
    <property type="project" value="UniProtKB-KW"/>
</dbReference>
<evidence type="ECO:0000259" key="11">
    <source>
        <dbReference type="PROSITE" id="PS50929"/>
    </source>
</evidence>
<dbReference type="PROSITE" id="PS50929">
    <property type="entry name" value="ABC_TM1F"/>
    <property type="match status" value="1"/>
</dbReference>
<evidence type="ECO:0000256" key="7">
    <source>
        <dbReference type="ARBA" id="ARBA00022989"/>
    </source>
</evidence>
<dbReference type="InterPro" id="IPR011527">
    <property type="entry name" value="ABC1_TM_dom"/>
</dbReference>
<name>A0A1A9RBJ6_EIKCO</name>
<evidence type="ECO:0000256" key="1">
    <source>
        <dbReference type="ARBA" id="ARBA00004651"/>
    </source>
</evidence>
<evidence type="ECO:0000256" key="8">
    <source>
        <dbReference type="ARBA" id="ARBA00023136"/>
    </source>
</evidence>
<keyword evidence="8 9" id="KW-0472">Membrane</keyword>
<evidence type="ECO:0000256" key="6">
    <source>
        <dbReference type="ARBA" id="ARBA00022840"/>
    </source>
</evidence>
<dbReference type="InterPro" id="IPR003439">
    <property type="entry name" value="ABC_transporter-like_ATP-bd"/>
</dbReference>
<feature type="transmembrane region" description="Helical" evidence="9">
    <location>
        <begin position="185"/>
        <end position="211"/>
    </location>
</feature>
<evidence type="ECO:0000313" key="13">
    <source>
        <dbReference type="Proteomes" id="UP000078003"/>
    </source>
</evidence>
<feature type="transmembrane region" description="Helical" evidence="9">
    <location>
        <begin position="56"/>
        <end position="79"/>
    </location>
</feature>
<dbReference type="InterPro" id="IPR050835">
    <property type="entry name" value="ABC_transporter_sub-D"/>
</dbReference>
<feature type="transmembrane region" description="Helical" evidence="9">
    <location>
        <begin position="15"/>
        <end position="35"/>
    </location>
</feature>
<keyword evidence="7 9" id="KW-1133">Transmembrane helix</keyword>
<dbReference type="InterPro" id="IPR003593">
    <property type="entry name" value="AAA+_ATPase"/>
</dbReference>
<dbReference type="Gene3D" id="3.40.50.300">
    <property type="entry name" value="P-loop containing nucleotide triphosphate hydrolases"/>
    <property type="match status" value="1"/>
</dbReference>
<comment type="subcellular location">
    <subcellularLocation>
        <location evidence="1">Cell membrane</location>
        <topology evidence="1">Multi-pass membrane protein</topology>
    </subcellularLocation>
</comment>
<dbReference type="SUPFAM" id="SSF90123">
    <property type="entry name" value="ABC transporter transmembrane region"/>
    <property type="match status" value="1"/>
</dbReference>
<protein>
    <submittedName>
        <fullName evidence="12">ABC transporter ATP-binding protein</fullName>
    </submittedName>
</protein>
<dbReference type="GO" id="GO:0016887">
    <property type="term" value="F:ATP hydrolysis activity"/>
    <property type="evidence" value="ECO:0007669"/>
    <property type="project" value="InterPro"/>
</dbReference>
<dbReference type="Pfam" id="PF06472">
    <property type="entry name" value="ABC_membrane_2"/>
    <property type="match status" value="1"/>
</dbReference>
<dbReference type="PROSITE" id="PS00211">
    <property type="entry name" value="ABC_TRANSPORTER_1"/>
    <property type="match status" value="1"/>
</dbReference>
<evidence type="ECO:0000256" key="3">
    <source>
        <dbReference type="ARBA" id="ARBA00022475"/>
    </source>
</evidence>
<dbReference type="InterPro" id="IPR036640">
    <property type="entry name" value="ABC1_TM_sf"/>
</dbReference>
<dbReference type="SMART" id="SM00382">
    <property type="entry name" value="AAA"/>
    <property type="match status" value="1"/>
</dbReference>
<evidence type="ECO:0000256" key="9">
    <source>
        <dbReference type="SAM" id="Phobius"/>
    </source>
</evidence>
<dbReference type="Proteomes" id="UP000078003">
    <property type="component" value="Unassembled WGS sequence"/>
</dbReference>
<organism evidence="12 13">
    <name type="scientific">Eikenella corrodens</name>
    <dbReference type="NCBI Taxonomy" id="539"/>
    <lineage>
        <taxon>Bacteria</taxon>
        <taxon>Pseudomonadati</taxon>
        <taxon>Pseudomonadota</taxon>
        <taxon>Betaproteobacteria</taxon>
        <taxon>Neisseriales</taxon>
        <taxon>Neisseriaceae</taxon>
        <taxon>Eikenella</taxon>
    </lineage>
</organism>
<dbReference type="Gene3D" id="1.20.1560.10">
    <property type="entry name" value="ABC transporter type 1, transmembrane domain"/>
    <property type="match status" value="1"/>
</dbReference>
<evidence type="ECO:0000313" key="12">
    <source>
        <dbReference type="EMBL" id="OAM15483.1"/>
    </source>
</evidence>
<evidence type="ECO:0000259" key="10">
    <source>
        <dbReference type="PROSITE" id="PS50893"/>
    </source>
</evidence>
<dbReference type="GO" id="GO:0005886">
    <property type="term" value="C:plasma membrane"/>
    <property type="evidence" value="ECO:0007669"/>
    <property type="project" value="UniProtKB-SubCell"/>
</dbReference>
<dbReference type="PANTHER" id="PTHR11384">
    <property type="entry name" value="ATP-BINDING CASSETTE, SUB-FAMILY D MEMBER"/>
    <property type="match status" value="1"/>
</dbReference>
<dbReference type="PROSITE" id="PS50893">
    <property type="entry name" value="ABC_TRANSPORTER_2"/>
    <property type="match status" value="1"/>
</dbReference>
<feature type="domain" description="ABC transporter" evidence="10">
    <location>
        <begin position="393"/>
        <end position="597"/>
    </location>
</feature>